<dbReference type="InParanoid" id="K1WME0"/>
<accession>K1WME0</accession>
<evidence type="ECO:0000313" key="4">
    <source>
        <dbReference type="EMBL" id="EKD02289.1"/>
    </source>
</evidence>
<sequence>MIWSPAKANASGATETGMARLALGDDDKKARDWFCEEMSSLGCDVKVDAMGNTFAVRPGKNAGPPTAMGSHLDTQPTGGCYDGILGIHAAVEAMRTMRDAGYEAKYPVAVVNWTNEEGARFPKSLHGSSVWAGDLNLEAAYALKDVADPSKTAGAELERIGYKGTLPADARQNPLAAHFELHIEQGPILEGEDAAIGVVSGGQAYKWLRCKISGRDSHAGTTPLAYRADAMLGAARIIAACHDVAAKHSGVATTGILTLEPGSINTIPHTVEFTIDIRHPDPAAVRAMEADIRTLSSSLLQTGNKWECKVDFEEMFDAPAAIFAMECRDAIREAAIASVGEGKVRELVSGAGHDSCSTSKHCPTGMVFVPCKDGASHTPVEYASPEACANGAQVLMDAALLFDSRREK</sequence>
<evidence type="ECO:0000256" key="2">
    <source>
        <dbReference type="ARBA" id="ARBA00022801"/>
    </source>
</evidence>
<dbReference type="GO" id="GO:0016813">
    <property type="term" value="F:hydrolase activity, acting on carbon-nitrogen (but not peptide) bonds, in linear amidines"/>
    <property type="evidence" value="ECO:0007669"/>
    <property type="project" value="InterPro"/>
</dbReference>
<feature type="domain" description="Peptidase M20 dimerisation" evidence="3">
    <location>
        <begin position="205"/>
        <end position="298"/>
    </location>
</feature>
<name>K1WME0_TRIAC</name>
<dbReference type="Pfam" id="PF01546">
    <property type="entry name" value="Peptidase_M20"/>
    <property type="match status" value="1"/>
</dbReference>
<proteinExistence type="inferred from homology"/>
<dbReference type="InterPro" id="IPR010158">
    <property type="entry name" value="Amidase_Cbmase"/>
</dbReference>
<dbReference type="InterPro" id="IPR002933">
    <property type="entry name" value="Peptidase_M20"/>
</dbReference>
<dbReference type="OrthoDB" id="4676at2759"/>
<dbReference type="HOGENOM" id="CLU_024588_2_1_1"/>
<dbReference type="Proteomes" id="UP000006757">
    <property type="component" value="Unassembled WGS sequence"/>
</dbReference>
<dbReference type="SUPFAM" id="SSF55031">
    <property type="entry name" value="Bacterial exopeptidase dimerisation domain"/>
    <property type="match status" value="1"/>
</dbReference>
<evidence type="ECO:0000256" key="1">
    <source>
        <dbReference type="ARBA" id="ARBA00006247"/>
    </source>
</evidence>
<dbReference type="OMA" id="CSSGVWA"/>
<comment type="caution">
    <text evidence="4">The sequence shown here is derived from an EMBL/GenBank/DDBJ whole genome shotgun (WGS) entry which is preliminary data.</text>
</comment>
<dbReference type="InterPro" id="IPR036264">
    <property type="entry name" value="Bact_exopeptidase_dim_dom"/>
</dbReference>
<organism evidence="4 5">
    <name type="scientific">Trichosporon asahii var. asahii (strain CBS 8904)</name>
    <name type="common">Yeast</name>
    <dbReference type="NCBI Taxonomy" id="1220162"/>
    <lineage>
        <taxon>Eukaryota</taxon>
        <taxon>Fungi</taxon>
        <taxon>Dikarya</taxon>
        <taxon>Basidiomycota</taxon>
        <taxon>Agaricomycotina</taxon>
        <taxon>Tremellomycetes</taxon>
        <taxon>Trichosporonales</taxon>
        <taxon>Trichosporonaceae</taxon>
        <taxon>Trichosporon</taxon>
    </lineage>
</organism>
<dbReference type="Gene3D" id="3.30.70.360">
    <property type="match status" value="1"/>
</dbReference>
<dbReference type="AlphaFoldDB" id="K1WME0"/>
<dbReference type="CDD" id="cd03884">
    <property type="entry name" value="M20_bAS"/>
    <property type="match status" value="1"/>
</dbReference>
<reference evidence="4 5" key="1">
    <citation type="journal article" date="2012" name="Eukaryot. Cell">
        <title>Genome sequence of the Trichosporon asahii environmental strain CBS 8904.</title>
        <authorList>
            <person name="Yang R.Y."/>
            <person name="Li H.T."/>
            <person name="Zhu H."/>
            <person name="Zhou G.P."/>
            <person name="Wang M."/>
            <person name="Wang L."/>
        </authorList>
    </citation>
    <scope>NUCLEOTIDE SEQUENCE [LARGE SCALE GENOMIC DNA]</scope>
    <source>
        <strain evidence="4 5">CBS 8904</strain>
    </source>
</reference>
<dbReference type="Pfam" id="PF07687">
    <property type="entry name" value="M20_dimer"/>
    <property type="match status" value="1"/>
</dbReference>
<dbReference type="NCBIfam" id="TIGR01879">
    <property type="entry name" value="hydantase"/>
    <property type="match status" value="1"/>
</dbReference>
<evidence type="ECO:0000259" key="3">
    <source>
        <dbReference type="Pfam" id="PF07687"/>
    </source>
</evidence>
<gene>
    <name evidence="4" type="ORF">A1Q2_03436</name>
</gene>
<evidence type="ECO:0000313" key="5">
    <source>
        <dbReference type="Proteomes" id="UP000006757"/>
    </source>
</evidence>
<dbReference type="EMBL" id="AMBO01000294">
    <property type="protein sequence ID" value="EKD02289.1"/>
    <property type="molecule type" value="Genomic_DNA"/>
</dbReference>
<dbReference type="InterPro" id="IPR011650">
    <property type="entry name" value="Peptidase_M20_dimer"/>
</dbReference>
<dbReference type="SUPFAM" id="SSF53187">
    <property type="entry name" value="Zn-dependent exopeptidases"/>
    <property type="match status" value="1"/>
</dbReference>
<comment type="similarity">
    <text evidence="1">Belongs to the peptidase M20A family.</text>
</comment>
<keyword evidence="5" id="KW-1185">Reference proteome</keyword>
<dbReference type="PIRSF" id="PIRSF001235">
    <property type="entry name" value="Amidase_carbamoylase"/>
    <property type="match status" value="1"/>
</dbReference>
<dbReference type="PANTHER" id="PTHR32494">
    <property type="entry name" value="ALLANTOATE DEIMINASE-RELATED"/>
    <property type="match status" value="1"/>
</dbReference>
<keyword evidence="2" id="KW-0378">Hydrolase</keyword>
<dbReference type="eggNOG" id="ENOG502QPR4">
    <property type="taxonomic scope" value="Eukaryota"/>
</dbReference>
<dbReference type="Gene3D" id="3.40.630.10">
    <property type="entry name" value="Zn peptidases"/>
    <property type="match status" value="1"/>
</dbReference>
<dbReference type="STRING" id="1220162.K1WME0"/>
<protein>
    <recommendedName>
        <fullName evidence="3">Peptidase M20 dimerisation domain-containing protein</fullName>
    </recommendedName>
</protein>
<dbReference type="PANTHER" id="PTHR32494:SF5">
    <property type="entry name" value="ALLANTOATE AMIDOHYDROLASE"/>
    <property type="match status" value="1"/>
</dbReference>